<comment type="caution">
    <text evidence="2">The sequence shown here is derived from an EMBL/GenBank/DDBJ whole genome shotgun (WGS) entry which is preliminary data.</text>
</comment>
<protein>
    <submittedName>
        <fullName evidence="2">Uncharacterized protein</fullName>
    </submittedName>
</protein>
<dbReference type="Proteomes" id="UP000824890">
    <property type="component" value="Unassembled WGS sequence"/>
</dbReference>
<dbReference type="EMBL" id="JAGKQM010000006">
    <property type="protein sequence ID" value="KAH0923996.1"/>
    <property type="molecule type" value="Genomic_DNA"/>
</dbReference>
<accession>A0ABQ8D3Y1</accession>
<sequence length="108" mass="11919">MSQLLSSTPPLAVNSRIFLTHRFPEARFLTAGVFVGKGRGFSVKPTERVKLTVKSRYSDSSSPAYSQQNGEGSSPRFYVGHSIYKGKAALTIEPRAPEFVALEVCLFY</sequence>
<name>A0ABQ8D3Y1_BRANA</name>
<feature type="region of interest" description="Disordered" evidence="1">
    <location>
        <begin position="55"/>
        <end position="74"/>
    </location>
</feature>
<reference evidence="2 3" key="1">
    <citation type="submission" date="2021-05" db="EMBL/GenBank/DDBJ databases">
        <title>Genome Assembly of Synthetic Allotetraploid Brassica napus Reveals Homoeologous Exchanges between Subgenomes.</title>
        <authorList>
            <person name="Davis J.T."/>
        </authorList>
    </citation>
    <scope>NUCLEOTIDE SEQUENCE [LARGE SCALE GENOMIC DNA]</scope>
    <source>
        <strain evidence="3">cv. Da-Ae</strain>
        <tissue evidence="2">Seedling</tissue>
    </source>
</reference>
<gene>
    <name evidence="2" type="ORF">HID58_024014</name>
</gene>
<dbReference type="SUPFAM" id="SSF54447">
    <property type="entry name" value="ssDNA-binding transcriptional regulator domain"/>
    <property type="match status" value="1"/>
</dbReference>
<proteinExistence type="predicted"/>
<dbReference type="Gene3D" id="2.30.31.10">
    <property type="entry name" value="Transcriptional Coactivator Pc4, Chain A"/>
    <property type="match status" value="1"/>
</dbReference>
<evidence type="ECO:0000313" key="2">
    <source>
        <dbReference type="EMBL" id="KAH0923996.1"/>
    </source>
</evidence>
<organism evidence="2 3">
    <name type="scientific">Brassica napus</name>
    <name type="common">Rape</name>
    <dbReference type="NCBI Taxonomy" id="3708"/>
    <lineage>
        <taxon>Eukaryota</taxon>
        <taxon>Viridiplantae</taxon>
        <taxon>Streptophyta</taxon>
        <taxon>Embryophyta</taxon>
        <taxon>Tracheophyta</taxon>
        <taxon>Spermatophyta</taxon>
        <taxon>Magnoliopsida</taxon>
        <taxon>eudicotyledons</taxon>
        <taxon>Gunneridae</taxon>
        <taxon>Pentapetalae</taxon>
        <taxon>rosids</taxon>
        <taxon>malvids</taxon>
        <taxon>Brassicales</taxon>
        <taxon>Brassicaceae</taxon>
        <taxon>Brassiceae</taxon>
        <taxon>Brassica</taxon>
    </lineage>
</organism>
<keyword evidence="3" id="KW-1185">Reference proteome</keyword>
<dbReference type="InterPro" id="IPR009044">
    <property type="entry name" value="ssDNA-bd_transcriptional_reg"/>
</dbReference>
<evidence type="ECO:0000313" key="3">
    <source>
        <dbReference type="Proteomes" id="UP000824890"/>
    </source>
</evidence>
<evidence type="ECO:0000256" key="1">
    <source>
        <dbReference type="SAM" id="MobiDB-lite"/>
    </source>
</evidence>